<evidence type="ECO:0000256" key="1">
    <source>
        <dbReference type="SAM" id="MobiDB-lite"/>
    </source>
</evidence>
<dbReference type="AlphaFoldDB" id="A0AAJ7L7U0"/>
<feature type="region of interest" description="Disordered" evidence="1">
    <location>
        <begin position="346"/>
        <end position="393"/>
    </location>
</feature>
<feature type="chain" id="PRO_5042586045" evidence="2">
    <location>
        <begin position="19"/>
        <end position="831"/>
    </location>
</feature>
<feature type="compositionally biased region" description="Polar residues" evidence="1">
    <location>
        <begin position="294"/>
        <end position="312"/>
    </location>
</feature>
<feature type="compositionally biased region" description="Polar residues" evidence="1">
    <location>
        <begin position="45"/>
        <end position="58"/>
    </location>
</feature>
<feature type="region of interest" description="Disordered" evidence="1">
    <location>
        <begin position="582"/>
        <end position="601"/>
    </location>
</feature>
<feature type="region of interest" description="Disordered" evidence="1">
    <location>
        <begin position="447"/>
        <end position="532"/>
    </location>
</feature>
<feature type="compositionally biased region" description="Low complexity" evidence="1">
    <location>
        <begin position="447"/>
        <end position="509"/>
    </location>
</feature>
<feature type="signal peptide" evidence="2">
    <location>
        <begin position="1"/>
        <end position="18"/>
    </location>
</feature>
<proteinExistence type="predicted"/>
<sequence>MLPVYLLCIFSWLGTPQACMPSMRLTSYIPSVYWWQSNVTALNETQARRQNPKPQRQESNSSSVETTLTTLTSTLTTTSAPLIPQLLPIQPSVDTHRRTAYYRIVGNPEIPMPKPAFVAPYYPPPALRPPVTENPSILWNKVLASKPQINTPSKSHEPNNKWWVSVAVNATQRPHSTATEGKPMFVDVPFVTNPDDVVSVSTVDLPPPGRAEGEVPTTEDDLISESSEVRNKLQPTELPDPTSVLSTNTIDVSKDVNLTNVRLVEVTTRRDTIETQTLAGDVAGTAAVEGSATDGMSQTDGFPAQQSSTESASTEKIELGGSTLYAAVLSPSTAIVEISPNQSIATSLGERPADPKTLTGDSSNSTESEEPVIESESATSPSRSEKGTKFPRPFNAHEEIITQHSKISDSFIQTMPPNSVILIVEDPNDKEQIMNVLNTTTATSTTTVVPTETSTATTITTTATPSISTTTSTEPPTTTSTEPPTTTSTEPPTTTSTEPPTTTQAESSTVLAEKFNSPRDTPPEDVTNTTERLDVPTTILQISNDTYRLSSDLLNVTQSGADAVTEQMIAGSAAASTDATVAVESSTSESSRPGLGPREGSWVKAPVGSAIAVDTDITANKASTVLDAFRGSIIDVSSTESSKEAIDVSESPSRVRIVNEEDVLLEKIPHSVGVKEASQGREDAMQSDTIISSVMQIINASAESEARRKASDQTVTQGRTRKLSNADISYRIDWQVEPETTWLAEGVLLPNGTSVIVPKEGIRGVPGVLPLPPAPVGIAMQTSKIQMRRQRLIDGKKILVATIPQENPQNPPLVYYYWKEPRTRRYVLVDE</sequence>
<evidence type="ECO:0000256" key="2">
    <source>
        <dbReference type="SAM" id="SignalP"/>
    </source>
</evidence>
<name>A0AAJ7L7U0_9ACAR</name>
<evidence type="ECO:0000313" key="4">
    <source>
        <dbReference type="RefSeq" id="XP_018496857.1"/>
    </source>
</evidence>
<keyword evidence="2" id="KW-0732">Signal</keyword>
<feature type="region of interest" description="Disordered" evidence="1">
    <location>
        <begin position="290"/>
        <end position="315"/>
    </location>
</feature>
<organism evidence="3 4">
    <name type="scientific">Galendromus occidentalis</name>
    <name type="common">western predatory mite</name>
    <dbReference type="NCBI Taxonomy" id="34638"/>
    <lineage>
        <taxon>Eukaryota</taxon>
        <taxon>Metazoa</taxon>
        <taxon>Ecdysozoa</taxon>
        <taxon>Arthropoda</taxon>
        <taxon>Chelicerata</taxon>
        <taxon>Arachnida</taxon>
        <taxon>Acari</taxon>
        <taxon>Parasitiformes</taxon>
        <taxon>Mesostigmata</taxon>
        <taxon>Gamasina</taxon>
        <taxon>Phytoseioidea</taxon>
        <taxon>Phytoseiidae</taxon>
        <taxon>Typhlodrominae</taxon>
        <taxon>Galendromus</taxon>
    </lineage>
</organism>
<gene>
    <name evidence="4" type="primary">LOC108864899</name>
</gene>
<reference evidence="4" key="1">
    <citation type="submission" date="2025-08" db="UniProtKB">
        <authorList>
            <consortium name="RefSeq"/>
        </authorList>
    </citation>
    <scope>IDENTIFICATION</scope>
</reference>
<dbReference type="Proteomes" id="UP000694867">
    <property type="component" value="Unplaced"/>
</dbReference>
<accession>A0AAJ7L7U0</accession>
<dbReference type="GeneID" id="108864899"/>
<feature type="region of interest" description="Disordered" evidence="1">
    <location>
        <begin position="200"/>
        <end position="243"/>
    </location>
</feature>
<evidence type="ECO:0000313" key="3">
    <source>
        <dbReference type="Proteomes" id="UP000694867"/>
    </source>
</evidence>
<feature type="region of interest" description="Disordered" evidence="1">
    <location>
        <begin position="45"/>
        <end position="65"/>
    </location>
</feature>
<keyword evidence="3" id="KW-1185">Reference proteome</keyword>
<dbReference type="KEGG" id="goe:108864899"/>
<protein>
    <submittedName>
        <fullName evidence="4">Mucin-5AC-like</fullName>
    </submittedName>
</protein>
<feature type="compositionally biased region" description="Low complexity" evidence="1">
    <location>
        <begin position="582"/>
        <end position="591"/>
    </location>
</feature>
<dbReference type="RefSeq" id="XP_018496857.1">
    <property type="nucleotide sequence ID" value="XM_018641341.1"/>
</dbReference>